<keyword evidence="2" id="KW-0680">Restriction system</keyword>
<evidence type="ECO:0000256" key="3">
    <source>
        <dbReference type="ARBA" id="ARBA00023125"/>
    </source>
</evidence>
<sequence length="432" mass="48921">MEHKETEVGRIPSHWNVLTIDEIKADKKGAIAMGPFGSNIKSDNFVDKGVPVIRGANMNAYQFYDDNFVYLTDEKANSLGNSICYRRDIVLTHRGTIGQVGMIPIDSKYPRYVVSQSGMKLTVNEEIVSPEYVFYYLKSRIGQHFLLRNTSQTGVPAIGQPTTSLKEIPIPIPPKDESDAIVNSIHALTSKIHLLRQQNTTLENMAQTLFKRWFVDFEFPNEAGQPYKSSGGAMVASELGEIPEGWRVGSLVDIASYMNGVACQKYPPKSEDDKIPVLKIRELSSGITTNTDMASKSIDKKYLIDNGDVIFSWSGTLLVKIWNGEQCVLNQHLFKVTSDEYPKWFYFWWTKYHLDRFIHIAANKATTMGHIKREHLNESMVKIPPSRMMYHLGNVLDGLLQKTINNHTEIQNLTNLRDTLLPKLMSGEVEVN</sequence>
<feature type="domain" description="Type I restriction modification DNA specificity" evidence="4">
    <location>
        <begin position="243"/>
        <end position="388"/>
    </location>
</feature>
<reference evidence="5 6" key="1">
    <citation type="submission" date="2021-05" db="EMBL/GenBank/DDBJ databases">
        <title>Comparative genomic studies on the polysaccharide-degrading batcterial strains of the Flammeovirga genus.</title>
        <authorList>
            <person name="Zewei F."/>
            <person name="Zheng Z."/>
            <person name="Yu L."/>
            <person name="Ruyue G."/>
            <person name="Yanhong M."/>
            <person name="Yuanyuan C."/>
            <person name="Jingyan G."/>
            <person name="Wenjun H."/>
        </authorList>
    </citation>
    <scope>NUCLEOTIDE SEQUENCE [LARGE SCALE GENOMIC DNA]</scope>
    <source>
        <strain evidence="5 6">YS10</strain>
    </source>
</reference>
<gene>
    <name evidence="5" type="ORF">KM029_15455</name>
</gene>
<evidence type="ECO:0000313" key="6">
    <source>
        <dbReference type="Proteomes" id="UP000682802"/>
    </source>
</evidence>
<accession>A0ABX8GTF2</accession>
<evidence type="ECO:0000256" key="2">
    <source>
        <dbReference type="ARBA" id="ARBA00022747"/>
    </source>
</evidence>
<evidence type="ECO:0000259" key="4">
    <source>
        <dbReference type="Pfam" id="PF01420"/>
    </source>
</evidence>
<dbReference type="Proteomes" id="UP000682802">
    <property type="component" value="Chromosome 1"/>
</dbReference>
<evidence type="ECO:0000313" key="5">
    <source>
        <dbReference type="EMBL" id="QWG06693.1"/>
    </source>
</evidence>
<dbReference type="PANTHER" id="PTHR30408:SF12">
    <property type="entry name" value="TYPE I RESTRICTION ENZYME MJAVIII SPECIFICITY SUBUNIT"/>
    <property type="match status" value="1"/>
</dbReference>
<dbReference type="InterPro" id="IPR000055">
    <property type="entry name" value="Restrct_endonuc_typeI_TRD"/>
</dbReference>
<dbReference type="EMBL" id="CP076128">
    <property type="protein sequence ID" value="QWG06693.1"/>
    <property type="molecule type" value="Genomic_DNA"/>
</dbReference>
<comment type="similarity">
    <text evidence="1">Belongs to the type-I restriction system S methylase family.</text>
</comment>
<dbReference type="Gene3D" id="3.90.220.20">
    <property type="entry name" value="DNA methylase specificity domains"/>
    <property type="match status" value="2"/>
</dbReference>
<dbReference type="InterPro" id="IPR044946">
    <property type="entry name" value="Restrct_endonuc_typeI_TRD_sf"/>
</dbReference>
<keyword evidence="5" id="KW-0255">Endonuclease</keyword>
<dbReference type="Pfam" id="PF01420">
    <property type="entry name" value="Methylase_S"/>
    <property type="match status" value="2"/>
</dbReference>
<dbReference type="SUPFAM" id="SSF116734">
    <property type="entry name" value="DNA methylase specificity domain"/>
    <property type="match status" value="2"/>
</dbReference>
<dbReference type="InterPro" id="IPR052021">
    <property type="entry name" value="Type-I_RS_S_subunit"/>
</dbReference>
<feature type="domain" description="Type I restriction modification DNA specificity" evidence="4">
    <location>
        <begin position="41"/>
        <end position="204"/>
    </location>
</feature>
<keyword evidence="5" id="KW-0378">Hydrolase</keyword>
<dbReference type="GO" id="GO:0016787">
    <property type="term" value="F:hydrolase activity"/>
    <property type="evidence" value="ECO:0007669"/>
    <property type="project" value="UniProtKB-KW"/>
</dbReference>
<dbReference type="RefSeq" id="WP_144074099.1">
    <property type="nucleotide sequence ID" value="NZ_CP076128.1"/>
</dbReference>
<name>A0ABX8GTF2_9BACT</name>
<keyword evidence="6" id="KW-1185">Reference proteome</keyword>
<organism evidence="5 6">
    <name type="scientific">Flammeovirga kamogawensis</name>
    <dbReference type="NCBI Taxonomy" id="373891"/>
    <lineage>
        <taxon>Bacteria</taxon>
        <taxon>Pseudomonadati</taxon>
        <taxon>Bacteroidota</taxon>
        <taxon>Cytophagia</taxon>
        <taxon>Cytophagales</taxon>
        <taxon>Flammeovirgaceae</taxon>
        <taxon>Flammeovirga</taxon>
    </lineage>
</organism>
<dbReference type="PANTHER" id="PTHR30408">
    <property type="entry name" value="TYPE-1 RESTRICTION ENZYME ECOKI SPECIFICITY PROTEIN"/>
    <property type="match status" value="1"/>
</dbReference>
<dbReference type="GO" id="GO:0004519">
    <property type="term" value="F:endonuclease activity"/>
    <property type="evidence" value="ECO:0007669"/>
    <property type="project" value="UniProtKB-KW"/>
</dbReference>
<dbReference type="EC" id="3.1.21.-" evidence="5"/>
<protein>
    <submittedName>
        <fullName evidence="5">Restriction endonuclease subunit S</fullName>
        <ecNumber evidence="5">3.1.21.-</ecNumber>
    </submittedName>
</protein>
<evidence type="ECO:0000256" key="1">
    <source>
        <dbReference type="ARBA" id="ARBA00010923"/>
    </source>
</evidence>
<keyword evidence="3" id="KW-0238">DNA-binding</keyword>
<proteinExistence type="inferred from homology"/>
<keyword evidence="5" id="KW-0540">Nuclease</keyword>